<keyword evidence="3" id="KW-0653">Protein transport</keyword>
<dbReference type="SMART" id="SM00175">
    <property type="entry name" value="RAB"/>
    <property type="match status" value="1"/>
</dbReference>
<evidence type="ECO:0000313" key="5">
    <source>
        <dbReference type="EMBL" id="CAH1399302.1"/>
    </source>
</evidence>
<dbReference type="Proteomes" id="UP001152798">
    <property type="component" value="Chromosome 4"/>
</dbReference>
<dbReference type="SUPFAM" id="SSF52540">
    <property type="entry name" value="P-loop containing nucleoside triphosphate hydrolases"/>
    <property type="match status" value="1"/>
</dbReference>
<dbReference type="Gene3D" id="3.40.50.300">
    <property type="entry name" value="P-loop containing nucleotide triphosphate hydrolases"/>
    <property type="match status" value="1"/>
</dbReference>
<gene>
    <name evidence="5" type="ORF">NEZAVI_LOCUS8781</name>
</gene>
<evidence type="ECO:0000256" key="3">
    <source>
        <dbReference type="ARBA" id="ARBA00022927"/>
    </source>
</evidence>
<dbReference type="PROSITE" id="PS00675">
    <property type="entry name" value="SIGMA54_INTERACT_1"/>
    <property type="match status" value="1"/>
</dbReference>
<dbReference type="GO" id="GO:0003924">
    <property type="term" value="F:GTPase activity"/>
    <property type="evidence" value="ECO:0007669"/>
    <property type="project" value="InterPro"/>
</dbReference>
<keyword evidence="1" id="KW-0813">Transport</keyword>
<reference evidence="5" key="1">
    <citation type="submission" date="2022-01" db="EMBL/GenBank/DDBJ databases">
        <authorList>
            <person name="King R."/>
        </authorList>
    </citation>
    <scope>NUCLEOTIDE SEQUENCE</scope>
</reference>
<dbReference type="SMART" id="SM00173">
    <property type="entry name" value="RAS"/>
    <property type="match status" value="1"/>
</dbReference>
<dbReference type="InterPro" id="IPR025662">
    <property type="entry name" value="Sigma_54_int_dom_ATP-bd_1"/>
</dbReference>
<proteinExistence type="predicted"/>
<dbReference type="EMBL" id="OV725080">
    <property type="protein sequence ID" value="CAH1399302.1"/>
    <property type="molecule type" value="Genomic_DNA"/>
</dbReference>
<keyword evidence="2" id="KW-0547">Nucleotide-binding</keyword>
<dbReference type="InterPro" id="IPR001806">
    <property type="entry name" value="Small_GTPase"/>
</dbReference>
<evidence type="ECO:0000313" key="6">
    <source>
        <dbReference type="Proteomes" id="UP001152798"/>
    </source>
</evidence>
<dbReference type="OrthoDB" id="413584at2759"/>
<keyword evidence="4" id="KW-0342">GTP-binding</keyword>
<dbReference type="PRINTS" id="PR00449">
    <property type="entry name" value="RASTRNSFRMNG"/>
</dbReference>
<dbReference type="CDD" id="cd00154">
    <property type="entry name" value="Rab"/>
    <property type="match status" value="1"/>
</dbReference>
<dbReference type="NCBIfam" id="TIGR00231">
    <property type="entry name" value="small_GTP"/>
    <property type="match status" value="1"/>
</dbReference>
<dbReference type="AlphaFoldDB" id="A0A9P0HCI5"/>
<keyword evidence="6" id="KW-1185">Reference proteome</keyword>
<dbReference type="InterPro" id="IPR027417">
    <property type="entry name" value="P-loop_NTPase"/>
</dbReference>
<dbReference type="FunFam" id="3.40.50.300:FF:001447">
    <property type="entry name" value="Ras-related protein Rab-1B"/>
    <property type="match status" value="1"/>
</dbReference>
<dbReference type="GO" id="GO:0005525">
    <property type="term" value="F:GTP binding"/>
    <property type="evidence" value="ECO:0007669"/>
    <property type="project" value="UniProtKB-KW"/>
</dbReference>
<name>A0A9P0HCI5_NEZVI</name>
<evidence type="ECO:0000256" key="4">
    <source>
        <dbReference type="ARBA" id="ARBA00023134"/>
    </source>
</evidence>
<dbReference type="PROSITE" id="PS51419">
    <property type="entry name" value="RAB"/>
    <property type="match status" value="1"/>
</dbReference>
<dbReference type="InterPro" id="IPR050227">
    <property type="entry name" value="Rab"/>
</dbReference>
<protein>
    <submittedName>
        <fullName evidence="5">Uncharacterized protein</fullName>
    </submittedName>
</protein>
<accession>A0A9P0HCI5</accession>
<sequence>MSAAARQINTFRKPFNHLMTPNKVNEINPDVARFCRLGSDYDSLNNGKMIFIGESGVGKSSLIKRFHRNKFNSESQETCGVDFVTLTFNIFGVPFCLEIWDTAGQERFKWITTSYYRGTNVIVVVFDLSELSTLHECKKWLDEASYQNNHNFVFLVGNKLDKMSDQTFLGMKETISETCKDLNAEFWAVSSKTGKQVSNLFLRMAYLTFEKIVLGKLDCANDKSELFSSGSRINSSGISKFLSIMFYSSDCVSKNLGLSYSDASTNLKKYSA</sequence>
<evidence type="ECO:0000256" key="2">
    <source>
        <dbReference type="ARBA" id="ARBA00022741"/>
    </source>
</evidence>
<dbReference type="SMART" id="SM00174">
    <property type="entry name" value="RHO"/>
    <property type="match status" value="1"/>
</dbReference>
<evidence type="ECO:0000256" key="1">
    <source>
        <dbReference type="ARBA" id="ARBA00022448"/>
    </source>
</evidence>
<dbReference type="GO" id="GO:0015031">
    <property type="term" value="P:protein transport"/>
    <property type="evidence" value="ECO:0007669"/>
    <property type="project" value="UniProtKB-KW"/>
</dbReference>
<dbReference type="PANTHER" id="PTHR47977">
    <property type="entry name" value="RAS-RELATED PROTEIN RAB"/>
    <property type="match status" value="1"/>
</dbReference>
<dbReference type="Pfam" id="PF00071">
    <property type="entry name" value="Ras"/>
    <property type="match status" value="1"/>
</dbReference>
<dbReference type="InterPro" id="IPR005225">
    <property type="entry name" value="Small_GTP-bd"/>
</dbReference>
<organism evidence="5 6">
    <name type="scientific">Nezara viridula</name>
    <name type="common">Southern green stink bug</name>
    <name type="synonym">Cimex viridulus</name>
    <dbReference type="NCBI Taxonomy" id="85310"/>
    <lineage>
        <taxon>Eukaryota</taxon>
        <taxon>Metazoa</taxon>
        <taxon>Ecdysozoa</taxon>
        <taxon>Arthropoda</taxon>
        <taxon>Hexapoda</taxon>
        <taxon>Insecta</taxon>
        <taxon>Pterygota</taxon>
        <taxon>Neoptera</taxon>
        <taxon>Paraneoptera</taxon>
        <taxon>Hemiptera</taxon>
        <taxon>Heteroptera</taxon>
        <taxon>Panheteroptera</taxon>
        <taxon>Pentatomomorpha</taxon>
        <taxon>Pentatomoidea</taxon>
        <taxon>Pentatomidae</taxon>
        <taxon>Pentatominae</taxon>
        <taxon>Nezara</taxon>
    </lineage>
</organism>